<organism evidence="2 3">
    <name type="scientific">Pyrus ussuriensis x Pyrus communis</name>
    <dbReference type="NCBI Taxonomy" id="2448454"/>
    <lineage>
        <taxon>Eukaryota</taxon>
        <taxon>Viridiplantae</taxon>
        <taxon>Streptophyta</taxon>
        <taxon>Embryophyta</taxon>
        <taxon>Tracheophyta</taxon>
        <taxon>Spermatophyta</taxon>
        <taxon>Magnoliopsida</taxon>
        <taxon>eudicotyledons</taxon>
        <taxon>Gunneridae</taxon>
        <taxon>Pentapetalae</taxon>
        <taxon>rosids</taxon>
        <taxon>fabids</taxon>
        <taxon>Rosales</taxon>
        <taxon>Rosaceae</taxon>
        <taxon>Amygdaloideae</taxon>
        <taxon>Maleae</taxon>
        <taxon>Pyrus</taxon>
    </lineage>
</organism>
<evidence type="ECO:0000313" key="2">
    <source>
        <dbReference type="EMBL" id="KAB2628763.1"/>
    </source>
</evidence>
<sequence>MAVAFTQLSWSLWSGKQKEPIVPKGSSLNSSPESGMRETDTLKFSSVKGSNMASSSSRRVRRKWRSREERKIDREFDVVLVPSEGVCVSGSESEDSDWSVGWLEPLGPGFTSDDDADDSFAVLVPCYGHVIHDMVKDSMNNFLSTVGNIPDGYSDESMKYMKEWLSSLRNG</sequence>
<evidence type="ECO:0000256" key="1">
    <source>
        <dbReference type="SAM" id="MobiDB-lite"/>
    </source>
</evidence>
<evidence type="ECO:0000313" key="3">
    <source>
        <dbReference type="Proteomes" id="UP000327157"/>
    </source>
</evidence>
<dbReference type="OrthoDB" id="686813at2759"/>
<gene>
    <name evidence="2" type="ORF">D8674_033558</name>
</gene>
<proteinExistence type="predicted"/>
<accession>A0A5N5HQ26</accession>
<comment type="caution">
    <text evidence="2">The sequence shown here is derived from an EMBL/GenBank/DDBJ whole genome shotgun (WGS) entry which is preliminary data.</text>
</comment>
<feature type="region of interest" description="Disordered" evidence="1">
    <location>
        <begin position="17"/>
        <end position="64"/>
    </location>
</feature>
<feature type="compositionally biased region" description="Polar residues" evidence="1">
    <location>
        <begin position="42"/>
        <end position="53"/>
    </location>
</feature>
<name>A0A5N5HQ26_9ROSA</name>
<protein>
    <submittedName>
        <fullName evidence="2">Uncharacterized protein</fullName>
    </submittedName>
</protein>
<reference evidence="2 3" key="1">
    <citation type="submission" date="2019-09" db="EMBL/GenBank/DDBJ databases">
        <authorList>
            <person name="Ou C."/>
        </authorList>
    </citation>
    <scope>NUCLEOTIDE SEQUENCE [LARGE SCALE GENOMIC DNA]</scope>
    <source>
        <strain evidence="2">S2</strain>
        <tissue evidence="2">Leaf</tissue>
    </source>
</reference>
<dbReference type="Proteomes" id="UP000327157">
    <property type="component" value="Chromosome 8"/>
</dbReference>
<dbReference type="EMBL" id="SMOL01000148">
    <property type="protein sequence ID" value="KAB2628763.1"/>
    <property type="molecule type" value="Genomic_DNA"/>
</dbReference>
<dbReference type="PANTHER" id="PTHR34464:SF5">
    <property type="match status" value="1"/>
</dbReference>
<dbReference type="PANTHER" id="PTHR34464">
    <property type="entry name" value="OS09G0376300 PROTEIN"/>
    <property type="match status" value="1"/>
</dbReference>
<keyword evidence="3" id="KW-1185">Reference proteome</keyword>
<dbReference type="AlphaFoldDB" id="A0A5N5HQ26"/>
<reference evidence="2 3" key="3">
    <citation type="submission" date="2019-11" db="EMBL/GenBank/DDBJ databases">
        <title>A de novo genome assembly of a pear dwarfing rootstock.</title>
        <authorList>
            <person name="Wang F."/>
            <person name="Wang J."/>
            <person name="Li S."/>
            <person name="Zhang Y."/>
            <person name="Fang M."/>
            <person name="Ma L."/>
            <person name="Zhao Y."/>
            <person name="Jiang S."/>
        </authorList>
    </citation>
    <scope>NUCLEOTIDE SEQUENCE [LARGE SCALE GENOMIC DNA]</scope>
    <source>
        <strain evidence="2">S2</strain>
        <tissue evidence="2">Leaf</tissue>
    </source>
</reference>
<reference evidence="3" key="2">
    <citation type="submission" date="2019-10" db="EMBL/GenBank/DDBJ databases">
        <title>A de novo genome assembly of a pear dwarfing rootstock.</title>
        <authorList>
            <person name="Wang F."/>
            <person name="Wang J."/>
            <person name="Li S."/>
            <person name="Zhang Y."/>
            <person name="Fang M."/>
            <person name="Ma L."/>
            <person name="Zhao Y."/>
            <person name="Jiang S."/>
        </authorList>
    </citation>
    <scope>NUCLEOTIDE SEQUENCE [LARGE SCALE GENOMIC DNA]</scope>
</reference>